<dbReference type="InterPro" id="IPR014031">
    <property type="entry name" value="Ketoacyl_synth_C"/>
</dbReference>
<dbReference type="InterPro" id="IPR016039">
    <property type="entry name" value="Thiolase-like"/>
</dbReference>
<comment type="caution">
    <text evidence="7">The sequence shown here is derived from an EMBL/GenBank/DDBJ whole genome shotgun (WGS) entry which is preliminary data.</text>
</comment>
<dbReference type="Pfam" id="PF00109">
    <property type="entry name" value="ketoacyl-synt"/>
    <property type="match status" value="1"/>
</dbReference>
<dbReference type="Gene3D" id="3.40.47.10">
    <property type="match status" value="1"/>
</dbReference>
<evidence type="ECO:0000313" key="7">
    <source>
        <dbReference type="EMBL" id="MCI4675645.1"/>
    </source>
</evidence>
<accession>A0ABS9YWR7</accession>
<reference evidence="7" key="1">
    <citation type="journal article" date="2022" name="ISME J.">
        <title>Identification of active gaseous-alkane degraders at natural gas seeps.</title>
        <authorList>
            <person name="Farhan Ul Haque M."/>
            <person name="Hernandez M."/>
            <person name="Crombie A.T."/>
            <person name="Murrell J.C."/>
        </authorList>
    </citation>
    <scope>NUCLEOTIDE SEQUENCE</scope>
    <source>
        <strain evidence="7">ANDR5</strain>
    </source>
</reference>
<dbReference type="SMART" id="SM00827">
    <property type="entry name" value="PKS_AT"/>
    <property type="match status" value="1"/>
</dbReference>
<keyword evidence="4" id="KW-0012">Acyltransferase</keyword>
<dbReference type="InterPro" id="IPR036736">
    <property type="entry name" value="ACP-like_sf"/>
</dbReference>
<dbReference type="InterPro" id="IPR014043">
    <property type="entry name" value="Acyl_transferase_dom"/>
</dbReference>
<dbReference type="Gene3D" id="1.10.1200.10">
    <property type="entry name" value="ACP-like"/>
    <property type="match status" value="1"/>
</dbReference>
<dbReference type="Pfam" id="PF02801">
    <property type="entry name" value="Ketoacyl-synt_C"/>
    <property type="match status" value="1"/>
</dbReference>
<dbReference type="SUPFAM" id="SSF47336">
    <property type="entry name" value="ACP-like"/>
    <property type="match status" value="1"/>
</dbReference>
<dbReference type="PANTHER" id="PTHR43775:SF51">
    <property type="entry name" value="INACTIVE PHENOLPHTHIOCEROL SYNTHESIS POLYKETIDE SYNTHASE TYPE I PKS1-RELATED"/>
    <property type="match status" value="1"/>
</dbReference>
<keyword evidence="8" id="KW-1185">Reference proteome</keyword>
<dbReference type="SUPFAM" id="SSF52151">
    <property type="entry name" value="FabD/lysophospholipase-like"/>
    <property type="match status" value="1"/>
</dbReference>
<dbReference type="InterPro" id="IPR009081">
    <property type="entry name" value="PP-bd_ACP"/>
</dbReference>
<dbReference type="EMBL" id="JAIVFL010000001">
    <property type="protein sequence ID" value="MCI4675645.1"/>
    <property type="molecule type" value="Genomic_DNA"/>
</dbReference>
<dbReference type="RefSeq" id="WP_243071932.1">
    <property type="nucleotide sequence ID" value="NZ_JAIVFL010000001.1"/>
</dbReference>
<dbReference type="InterPro" id="IPR006162">
    <property type="entry name" value="Ppantetheine_attach_site"/>
</dbReference>
<feature type="domain" description="Ketosynthase family 3 (KS3)" evidence="6">
    <location>
        <begin position="1"/>
        <end position="420"/>
    </location>
</feature>
<dbReference type="PROSITE" id="PS52004">
    <property type="entry name" value="KS3_2"/>
    <property type="match status" value="1"/>
</dbReference>
<dbReference type="Pfam" id="PF00698">
    <property type="entry name" value="Acyl_transf_1"/>
    <property type="match status" value="1"/>
</dbReference>
<evidence type="ECO:0000256" key="2">
    <source>
        <dbReference type="ARBA" id="ARBA00022553"/>
    </source>
</evidence>
<dbReference type="Gene3D" id="3.40.366.10">
    <property type="entry name" value="Malonyl-Coenzyme A Acyl Carrier Protein, domain 2"/>
    <property type="match status" value="1"/>
</dbReference>
<evidence type="ECO:0000313" key="8">
    <source>
        <dbReference type="Proteomes" id="UP001139068"/>
    </source>
</evidence>
<dbReference type="PANTHER" id="PTHR43775">
    <property type="entry name" value="FATTY ACID SYNTHASE"/>
    <property type="match status" value="1"/>
</dbReference>
<feature type="domain" description="Carrier" evidence="5">
    <location>
        <begin position="894"/>
        <end position="975"/>
    </location>
</feature>
<keyword evidence="1" id="KW-0596">Phosphopantetheine</keyword>
<dbReference type="InterPro" id="IPR032821">
    <property type="entry name" value="PKS_assoc"/>
</dbReference>
<dbReference type="InterPro" id="IPR018201">
    <property type="entry name" value="Ketoacyl_synth_AS"/>
</dbReference>
<name>A0ABS9YWR7_9MYCO</name>
<organism evidence="7 8">
    <name type="scientific">Candidatus Mycolicibacterium alkanivorans</name>
    <dbReference type="NCBI Taxonomy" id="2954114"/>
    <lineage>
        <taxon>Bacteria</taxon>
        <taxon>Bacillati</taxon>
        <taxon>Actinomycetota</taxon>
        <taxon>Actinomycetes</taxon>
        <taxon>Mycobacteriales</taxon>
        <taxon>Mycobacteriaceae</taxon>
        <taxon>Mycolicibacterium</taxon>
    </lineage>
</organism>
<dbReference type="Proteomes" id="UP001139068">
    <property type="component" value="Unassembled WGS sequence"/>
</dbReference>
<dbReference type="InterPro" id="IPR014030">
    <property type="entry name" value="Ketoacyl_synth_N"/>
</dbReference>
<dbReference type="SUPFAM" id="SSF55048">
    <property type="entry name" value="Probable ACP-binding domain of malonyl-CoA ACP transacylase"/>
    <property type="match status" value="1"/>
</dbReference>
<keyword evidence="3" id="KW-0808">Transferase</keyword>
<dbReference type="Gene3D" id="3.30.70.3290">
    <property type="match status" value="1"/>
</dbReference>
<evidence type="ECO:0000256" key="1">
    <source>
        <dbReference type="ARBA" id="ARBA00022450"/>
    </source>
</evidence>
<dbReference type="Pfam" id="PF16197">
    <property type="entry name" value="KAsynt_C_assoc"/>
    <property type="match status" value="1"/>
</dbReference>
<dbReference type="InterPro" id="IPR016035">
    <property type="entry name" value="Acyl_Trfase/lysoPLipase"/>
</dbReference>
<dbReference type="PROSITE" id="PS50075">
    <property type="entry name" value="CARRIER"/>
    <property type="match status" value="1"/>
</dbReference>
<dbReference type="InterPro" id="IPR016036">
    <property type="entry name" value="Malonyl_transacylase_ACP-bd"/>
</dbReference>
<dbReference type="SMART" id="SM00825">
    <property type="entry name" value="PKS_KS"/>
    <property type="match status" value="1"/>
</dbReference>
<evidence type="ECO:0000256" key="4">
    <source>
        <dbReference type="ARBA" id="ARBA00023315"/>
    </source>
</evidence>
<dbReference type="InterPro" id="IPR050091">
    <property type="entry name" value="PKS_NRPS_Biosynth_Enz"/>
</dbReference>
<evidence type="ECO:0000256" key="3">
    <source>
        <dbReference type="ARBA" id="ARBA00022679"/>
    </source>
</evidence>
<dbReference type="PROSITE" id="PS00606">
    <property type="entry name" value="KS3_1"/>
    <property type="match status" value="1"/>
</dbReference>
<dbReference type="PROSITE" id="PS00012">
    <property type="entry name" value="PHOSPHOPANTETHEINE"/>
    <property type="match status" value="1"/>
</dbReference>
<keyword evidence="2" id="KW-0597">Phosphoprotein</keyword>
<proteinExistence type="predicted"/>
<evidence type="ECO:0000259" key="5">
    <source>
        <dbReference type="PROSITE" id="PS50075"/>
    </source>
</evidence>
<protein>
    <submittedName>
        <fullName evidence="7">Type I polyketide synthase</fullName>
    </submittedName>
</protein>
<gene>
    <name evidence="7" type="ORF">K9U37_12430</name>
</gene>
<dbReference type="SUPFAM" id="SSF53901">
    <property type="entry name" value="Thiolase-like"/>
    <property type="match status" value="1"/>
</dbReference>
<evidence type="ECO:0000259" key="6">
    <source>
        <dbReference type="PROSITE" id="PS52004"/>
    </source>
</evidence>
<dbReference type="InterPro" id="IPR020841">
    <property type="entry name" value="PKS_Beta-ketoAc_synthase_dom"/>
</dbReference>
<dbReference type="CDD" id="cd00833">
    <property type="entry name" value="PKS"/>
    <property type="match status" value="1"/>
</dbReference>
<sequence length="982" mass="102595">MMPIAVVGIDCRLPGAPDKDAFWRLLMDGVVADSEVPSQRWDVDAYYRSDGAPGSTNTRRGHFIDNVDTFDNDFFGIAPVEAGALDPQQRLLLESTWRAIEDAGIDPRSLAGTPTGVFVGIMSSEWSNLQILDFAGLTAVRGTGSGYFMAANRISYHLGLTGPSVAIDSACSSSLTAVHQGCAALRSGEADTVIAAGANLILTPSLSIFYTQAGLSAPDGRCKPFGLGADGIGRGEGVAAVVLRRLDDALADGQPIYAVVKSSVTNHDGRSNGITAPSRRSQVELMRRALSLAEVEAGQVGFVEAHGTGTVLGDMIEANALGDVHKTRAGEPCLLGSVKGNIGHTEGSAGIAAFIKTCLSLHHGVLPPTVFGDNANPALRLAEHGLQLADGPRKLPANGTLGAVSSFGLGGSNAHAILETAPATALPVPGAIGVLTISAPSAQALRRNAESMSAALETLDTTQVASWCRSTNVVKRSNRHRLVVAGDRDTLIDRIRQFAAGAGVDLVSSTPPHRAPAGVGLLFSGQGSQYPGMTRRLYDAHPIYRANLDSAAAALDPHVGSDLLATIFGRTAGLDHTSLAQPALFAVSYALGKTLLQSRIRVRFGIGHSVGEIAAACLAGVFTLDTAAKLIATRARLMGALPPGGAMIAVDLSVEQVQELVAGEPGCGIAAINGPRSVTISGDADSVARAETLIRQHGGKAKTLATSHAFHSPLMEPMVADFRREMAGLEPGPAEFPLFSTVLGREVDGAEMTVDYWAGQICSPVLFFDAVQAALRTGRANYLAEAGPKPALLPLARQGGLPPQTRSLTLCSGPDSDGTELLGVAATMMRDGYSPDLATLYGGSAGPPQRIPPYVFDTSSRFWFDGPITYRRQPAQTAETHAGDPVGEPADTEQPQIGAEGGVLALIADVGGYSVTTLGRSKRLADDLGYDSLLQLRLLDRLRAEYPPLHDITVAEVLPRSHSVGDLVDFVMERLDEGGTAR</sequence>
<dbReference type="InterPro" id="IPR001227">
    <property type="entry name" value="Ac_transferase_dom_sf"/>
</dbReference>